<dbReference type="InterPro" id="IPR013783">
    <property type="entry name" value="Ig-like_fold"/>
</dbReference>
<gene>
    <name evidence="3" type="ORF">OM074_19495</name>
</gene>
<evidence type="ECO:0000256" key="1">
    <source>
        <dbReference type="SAM" id="Phobius"/>
    </source>
</evidence>
<keyword evidence="1" id="KW-1133">Transmembrane helix</keyword>
<sequence>MENGNNIYTAGKTPTKSLVGKKPIHLTRCVFLLISIFISIHSLATINLPNIPSAADFDRLYEFNTELAVRVNLDDAYLESGAIIAYIGNQIRGAQTESKVFPLSGDKVYKLRLYSNSASGEVMTLKYYDIFNDKIYDITETITFTSNEVPDFENPTILHAFCPTPVVATLVSPGNNTTGLDNRVNLSWTTSSENTHYGLLLWKNGDPQPTTTYYSNIYTAYTTVYNLNNAQAYNWRIISYNGCNSDTSETYSFSTRIIPDLHVIGTTTPSPVQSATTFNIQYSVQNTSDGPTTESRWYDGIYISEDDIYDGSDLYLGRVVNETPVAANSSYNNNLDVILPAESEGTYHIFVLTDIYNNIKETNNTNNTSDAQPIVVELKPLPNIGLTEITFDKTEVQPGDSITVSWTVENSTAIPAEGGWTEKVSLNTLSGIKIQLTGSPSYQNVLDGSASVLRSMKFKIPKTLPFSGNTHFDVELFPNAQLIEEPGGASNNTLTSLSTVNIGSQLYISMPTYEQAENSGTQLRCQVSRSSNSATPLDVSLSVDVPGQITIPSNVTIPASSYNAIFYLSMVDNAILDGSRIVQITANAAAHGDTTVAFTVHDNEIATISASFDSQSAFEGDELPLTVSRNLITNDDVIITLSTQKPNQWSFEKSVTIPANEVSVETIVTITDDDIPELNQEVSIIASSPGMNQGQASLLINDDDIPGIEFEIFTDTISESGGPYATMGVVRKTDPEDKNVRVRLTASSGNQIYYPADINIPIGTSETQFNIGAIDNALVDGNRVIDLTCAVYLSSCNCTTTETNGGIFSDGITILDNDGPSLSVTFNPISLPEGKADAGQMNIYRNTPTDEPLTVYLFHNDASELSLPPSIVIEQGQSTAQATISTLNDDVEDGNQMVNIKAEAAGFSPGIGWVYVTDQNKPDLEPTDLTLSSTTTYTGEQIEVRCNILNNGFAPAPSGVAIEVYLSENNQIDSNDEVIGKYQLAAPIAASEFFEFWELITIPDQTGDYYILLKVNPDSKNTELVYINNQSNAAELTILPSYSATAIVDETQFLSAEPITIYGAATSYQGDPMPNTDIDVYLISNGIREVIEVTTNEAGDYTTIFEPLASVAGHYSIGACFPDEDTDLVQDEFDILGMKRIGDRYLIWDILFNVDNPGTITMQNRSSVDLTNVIFKPTSPPDGFELTIDTIDILPGNGEAAFSYNIVGSILTEGNDYIEIPVNISSNEGASHNFVLYYYCQSQKGHLKASPSSINTTMTKNKSRLYEIEIFNDGAGETGETVISIPDLEWMSLVSQDTIETINPGDTATVTLQLLPDESIPLNTPLSGSIAINIENGQGVTIPYRIETVSEETGNLLVDVVDEYTYYTEEAPHVENAHVVLRHPFSGAVIADGFTAADGTFAVDNIPEGSYKLYVQADKHENYQNVITIDPGRTKEQKVYLSFQAITYTWEVIQTEIEDEYEVELIMEFETNVPVPVVIMETPKEMPALIGDETYTFMATLTNKGLITAQNVELTFPTDPEYEFITNYSTMDLLAQQAIQVPVIMRRKDAYSSPSAQLKASSATQGVTNCRDVFVATYEWECGEDGRWQKTRTGFVYVGRVCDGTGVDTDPLDGGGSLVLGPVRGTGPDGGSGPYTGPVPVIEPTTASCQECIEGLFWALVGCVPGGSVPSCLGSFRDGITVKEAVICALGVLNAPGNCAIGITDALITCFNSILNGPGGAVGGLAIELHNLKGGLEAAGDMPPIIEQAATDLLYVQHEVDAITRYMDEYFGALDWRNKESILDFTELIYHFIDNNLPITPNDVAVIKTGMADTDILPDEIDAFVTRWNQTVSAWNLGIYSPSEEYPDIIDKTVINGCFDDAEVAHTYASDRGFNDVGDMYDQSLIALNEQVDEGRKSVCASVTIKISQKLTMTREAFEGTLTIYNGNKEIAIEEVNLDLMIWDEYGQVSNDLFEIETKALDILTGIDGTGSLGADQTGSATILFIPEKGAAPTVPKSYSFGGTLSYLDPFTGTTVTKPLFPVTLDVHPSPDLTLHYFMQRDILGDDALTQDVVEPIVPAELAVMIENNGYGTAKNVKIESAQPEIIENEKGLAIHFELIGSNLQGQPTQLGLTNIDFGNINPMSAKIGQWWFTSDLLGHFINYETKLTHLDSRGNPDLSLVSGAELHELIKSISVYGALDDGINDFLINEIQDAYEVPDAIYLSQGQVVLDVEQGQDAIMTGNVTGGTTTLFVTPEHIGWNYIKINDPGHGLFSIKSVVRVSDDQILPLKNVWLTHVTLPDGKEPVYENKLHFIDDFPSMNMQEYIVTWKVNSGVPPKIVSIDNIPEQLVTEQVTSATVTFSKPIDASTFTYEDMTLRLQGGADIMNSSVSITPIDAYSFEIDLTPVTTGDGYYVLNIQAAEVKDQMGIKGEDGKQASWTQFLGAPAIVRFIGLPDAFAGPPFNEIEIEFNLPVNIATVTPDRFSISRDGVTIDDIIEVTHLSGDTLFRLSGLADFMTIDGYFELSVDLTAIESSTGVFGLIHQNTNWRIDTTPPDIFEVRPISTSGYDRQHYASFEVEFSEPVTNFGWDMIDLWKNGQELPLSQVHVDKINSSTWLLSQFRLLTYYEGDYTLQIHMEEITDSASLSGSSVYEYNWTVNRDVPAEVENLHITPDLGISNTDGISSGRELNAVMTVIESGNTIELYRNDNGTLILLAQKENAAVGTLTMPFTLPSGGNMILEAHAINSLDNASIASIPIYIDEAPLAATINGAPSGEADMHPASVNIIFSRDILENTLDNSLFEVLHNNVAITLPALTVTAVSDSIFSVEGWNNLPHLKGEYKLRLNTTALHKKSSGIAGANWISVTWTLKSTNNMPVADAGADLMVTETGTYQLDATGSSDPDGDDLTYLWYTPEGITLDNVNSATPQFTITEGHIDKTYTFILAVDDGYSVQTDKVDVIVLLATDVDADNENQEIKIFPVPSDGWVYISCLQKIKRIQVFNTKGQSVYLDYPDEAEIYQLELLDLDYGIYYVAVFIDKKIVLKKILITP</sequence>
<protein>
    <recommendedName>
        <fullName evidence="2">Fibronectin type-III domain-containing protein</fullName>
    </recommendedName>
</protein>
<name>A0AAE3MHA4_9BACT</name>
<proteinExistence type="predicted"/>
<dbReference type="Pfam" id="PF07705">
    <property type="entry name" value="CARDB"/>
    <property type="match status" value="2"/>
</dbReference>
<dbReference type="InterPro" id="IPR036116">
    <property type="entry name" value="FN3_sf"/>
</dbReference>
<dbReference type="Gene3D" id="2.60.40.1120">
    <property type="entry name" value="Carboxypeptidase-like, regulatory domain"/>
    <property type="match status" value="1"/>
</dbReference>
<feature type="domain" description="Fibronectin type-III" evidence="2">
    <location>
        <begin position="162"/>
        <end position="258"/>
    </location>
</feature>
<evidence type="ECO:0000313" key="4">
    <source>
        <dbReference type="Proteomes" id="UP001207408"/>
    </source>
</evidence>
<dbReference type="RefSeq" id="WP_301202295.1">
    <property type="nucleotide sequence ID" value="NZ_JAPDPI010000063.1"/>
</dbReference>
<keyword evidence="1" id="KW-0812">Transmembrane</keyword>
<comment type="caution">
    <text evidence="3">The sequence shown here is derived from an EMBL/GenBank/DDBJ whole genome shotgun (WGS) entry which is preliminary data.</text>
</comment>
<dbReference type="InterPro" id="IPR038081">
    <property type="entry name" value="CalX-like_sf"/>
</dbReference>
<keyword evidence="4" id="KW-1185">Reference proteome</keyword>
<dbReference type="SUPFAM" id="SSF49478">
    <property type="entry name" value="Cna protein B-type domain"/>
    <property type="match status" value="1"/>
</dbReference>
<dbReference type="InterPro" id="IPR003961">
    <property type="entry name" value="FN3_dom"/>
</dbReference>
<evidence type="ECO:0000259" key="2">
    <source>
        <dbReference type="PROSITE" id="PS50853"/>
    </source>
</evidence>
<evidence type="ECO:0000313" key="3">
    <source>
        <dbReference type="EMBL" id="MCW3807823.1"/>
    </source>
</evidence>
<dbReference type="SUPFAM" id="SSF49265">
    <property type="entry name" value="Fibronectin type III"/>
    <property type="match status" value="1"/>
</dbReference>
<dbReference type="PROSITE" id="PS50853">
    <property type="entry name" value="FN3"/>
    <property type="match status" value="1"/>
</dbReference>
<reference evidence="3" key="1">
    <citation type="submission" date="2022-10" db="EMBL/GenBank/DDBJ databases">
        <authorList>
            <person name="Yu W.X."/>
        </authorList>
    </citation>
    <scope>NUCLEOTIDE SEQUENCE</scope>
    <source>
        <strain evidence="3">D04</strain>
    </source>
</reference>
<dbReference type="Proteomes" id="UP001207408">
    <property type="component" value="Unassembled WGS sequence"/>
</dbReference>
<dbReference type="EMBL" id="JAPDPI010000063">
    <property type="protein sequence ID" value="MCW3807823.1"/>
    <property type="molecule type" value="Genomic_DNA"/>
</dbReference>
<dbReference type="SUPFAM" id="SSF141072">
    <property type="entry name" value="CalX-like"/>
    <property type="match status" value="1"/>
</dbReference>
<feature type="transmembrane region" description="Helical" evidence="1">
    <location>
        <begin position="26"/>
        <end position="44"/>
    </location>
</feature>
<keyword evidence="1" id="KW-0472">Membrane</keyword>
<dbReference type="Pfam" id="PF22352">
    <property type="entry name" value="K319L-like_PKD"/>
    <property type="match status" value="1"/>
</dbReference>
<dbReference type="Gene3D" id="2.60.40.10">
    <property type="entry name" value="Immunoglobulins"/>
    <property type="match status" value="4"/>
</dbReference>
<organism evidence="3 4">
    <name type="scientific">Plebeiibacterium marinum</name>
    <dbReference type="NCBI Taxonomy" id="2992111"/>
    <lineage>
        <taxon>Bacteria</taxon>
        <taxon>Pseudomonadati</taxon>
        <taxon>Bacteroidota</taxon>
        <taxon>Bacteroidia</taxon>
        <taxon>Marinilabiliales</taxon>
        <taxon>Marinilabiliaceae</taxon>
        <taxon>Plebeiibacterium</taxon>
    </lineage>
</organism>
<dbReference type="InterPro" id="IPR011635">
    <property type="entry name" value="CARDB"/>
</dbReference>
<accession>A0AAE3MHA4</accession>